<dbReference type="EMBL" id="LBMM01007714">
    <property type="protein sequence ID" value="KMQ89493.1"/>
    <property type="molecule type" value="Genomic_DNA"/>
</dbReference>
<protein>
    <submittedName>
        <fullName evidence="2">Trehalose-phosphate synthase</fullName>
    </submittedName>
</protein>
<sequence length="139" mass="16158">MLVEHGRTVRVRPLPIGIPFDRFVLPAETANKVMQSNQKIVFGIDRLDYTKGLVQIKNLRDATGKITETPVTDELREEPKHVEKVEQEAEIEKAVTETPVTDKLREEPKHVENVEQEAEIKKAETPYRNTRYRQVKRRT</sequence>
<gene>
    <name evidence="2" type="ORF">RF55_10878</name>
</gene>
<accession>A0A0J7KGE7</accession>
<feature type="region of interest" description="Disordered" evidence="1">
    <location>
        <begin position="96"/>
        <end position="139"/>
    </location>
</feature>
<comment type="caution">
    <text evidence="2">The sequence shown here is derived from an EMBL/GenBank/DDBJ whole genome shotgun (WGS) entry which is preliminary data.</text>
</comment>
<feature type="compositionally biased region" description="Basic residues" evidence="1">
    <location>
        <begin position="130"/>
        <end position="139"/>
    </location>
</feature>
<dbReference type="Proteomes" id="UP000036403">
    <property type="component" value="Unassembled WGS sequence"/>
</dbReference>
<dbReference type="PaxDb" id="67767-A0A0J7KGE7"/>
<dbReference type="OrthoDB" id="10064031at2759"/>
<evidence type="ECO:0000256" key="1">
    <source>
        <dbReference type="SAM" id="MobiDB-lite"/>
    </source>
</evidence>
<keyword evidence="3" id="KW-1185">Reference proteome</keyword>
<organism evidence="2 3">
    <name type="scientific">Lasius niger</name>
    <name type="common">Black garden ant</name>
    <dbReference type="NCBI Taxonomy" id="67767"/>
    <lineage>
        <taxon>Eukaryota</taxon>
        <taxon>Metazoa</taxon>
        <taxon>Ecdysozoa</taxon>
        <taxon>Arthropoda</taxon>
        <taxon>Hexapoda</taxon>
        <taxon>Insecta</taxon>
        <taxon>Pterygota</taxon>
        <taxon>Neoptera</taxon>
        <taxon>Endopterygota</taxon>
        <taxon>Hymenoptera</taxon>
        <taxon>Apocrita</taxon>
        <taxon>Aculeata</taxon>
        <taxon>Formicoidea</taxon>
        <taxon>Formicidae</taxon>
        <taxon>Formicinae</taxon>
        <taxon>Lasius</taxon>
        <taxon>Lasius</taxon>
    </lineage>
</organism>
<evidence type="ECO:0000313" key="2">
    <source>
        <dbReference type="EMBL" id="KMQ89493.1"/>
    </source>
</evidence>
<dbReference type="AlphaFoldDB" id="A0A0J7KGE7"/>
<proteinExistence type="predicted"/>
<reference evidence="2 3" key="1">
    <citation type="submission" date="2015-04" db="EMBL/GenBank/DDBJ databases">
        <title>Lasius niger genome sequencing.</title>
        <authorList>
            <person name="Konorov E.A."/>
            <person name="Nikitin M.A."/>
            <person name="Kirill M.V."/>
            <person name="Chang P."/>
        </authorList>
    </citation>
    <scope>NUCLEOTIDE SEQUENCE [LARGE SCALE GENOMIC DNA]</scope>
    <source>
        <tissue evidence="2">Whole</tissue>
    </source>
</reference>
<dbReference type="SUPFAM" id="SSF53756">
    <property type="entry name" value="UDP-Glycosyltransferase/glycogen phosphorylase"/>
    <property type="match status" value="1"/>
</dbReference>
<evidence type="ECO:0000313" key="3">
    <source>
        <dbReference type="Proteomes" id="UP000036403"/>
    </source>
</evidence>
<name>A0A0J7KGE7_LASNI</name>
<feature type="compositionally biased region" description="Basic and acidic residues" evidence="1">
    <location>
        <begin position="96"/>
        <end position="125"/>
    </location>
</feature>
<dbReference type="STRING" id="67767.A0A0J7KGE7"/>